<keyword evidence="1" id="KW-0812">Transmembrane</keyword>
<keyword evidence="1" id="KW-1133">Transmembrane helix</keyword>
<accession>A0A6C0B6V2</accession>
<reference evidence="3" key="1">
    <citation type="journal article" date="2020" name="Nature">
        <title>Giant virus diversity and host interactions through global metagenomics.</title>
        <authorList>
            <person name="Schulz F."/>
            <person name="Roux S."/>
            <person name="Paez-Espino D."/>
            <person name="Jungbluth S."/>
            <person name="Walsh D.A."/>
            <person name="Denef V.J."/>
            <person name="McMahon K.D."/>
            <person name="Konstantinidis K.T."/>
            <person name="Eloe-Fadrosh E.A."/>
            <person name="Kyrpides N.C."/>
            <person name="Woyke T."/>
        </authorList>
    </citation>
    <scope>NUCLEOTIDE SEQUENCE</scope>
    <source>
        <strain evidence="3">GVMAG-M-3300009684-20</strain>
    </source>
</reference>
<evidence type="ECO:0000259" key="2">
    <source>
        <dbReference type="PROSITE" id="PS51352"/>
    </source>
</evidence>
<dbReference type="CDD" id="cd02961">
    <property type="entry name" value="PDI_a_family"/>
    <property type="match status" value="1"/>
</dbReference>
<dbReference type="InterPro" id="IPR036249">
    <property type="entry name" value="Thioredoxin-like_sf"/>
</dbReference>
<dbReference type="Pfam" id="PF00085">
    <property type="entry name" value="Thioredoxin"/>
    <property type="match status" value="1"/>
</dbReference>
<dbReference type="Gene3D" id="3.40.30.10">
    <property type="entry name" value="Glutaredoxin"/>
    <property type="match status" value="1"/>
</dbReference>
<proteinExistence type="predicted"/>
<name>A0A6C0B6V2_9ZZZZ</name>
<evidence type="ECO:0000313" key="3">
    <source>
        <dbReference type="EMBL" id="QHS87203.1"/>
    </source>
</evidence>
<dbReference type="AlphaFoldDB" id="A0A6C0B6V2"/>
<sequence>MDVLKTGLIASGVTLVALFVFIGIYWAIRGYPPASRMLVEEVKEIGIPDDKAHFLFFFTKWCPYSEEAQPIVKSLESIVKDRTYGGKKVDIQYINCETDRKCSEYKVDSYPSYKLKTSSKTFEYLGPPKVSVLREFLVEALGPELMVAGATDTE</sequence>
<feature type="transmembrane region" description="Helical" evidence="1">
    <location>
        <begin position="6"/>
        <end position="28"/>
    </location>
</feature>
<dbReference type="InterPro" id="IPR013766">
    <property type="entry name" value="Thioredoxin_domain"/>
</dbReference>
<evidence type="ECO:0000256" key="1">
    <source>
        <dbReference type="SAM" id="Phobius"/>
    </source>
</evidence>
<dbReference type="PROSITE" id="PS51352">
    <property type="entry name" value="THIOREDOXIN_2"/>
    <property type="match status" value="1"/>
</dbReference>
<keyword evidence="1" id="KW-0472">Membrane</keyword>
<dbReference type="EMBL" id="MN739079">
    <property type="protein sequence ID" value="QHS87203.1"/>
    <property type="molecule type" value="Genomic_DNA"/>
</dbReference>
<feature type="domain" description="Thioredoxin" evidence="2">
    <location>
        <begin position="4"/>
        <end position="142"/>
    </location>
</feature>
<protein>
    <recommendedName>
        <fullName evidence="2">Thioredoxin domain-containing protein</fullName>
    </recommendedName>
</protein>
<organism evidence="3">
    <name type="scientific">viral metagenome</name>
    <dbReference type="NCBI Taxonomy" id="1070528"/>
    <lineage>
        <taxon>unclassified sequences</taxon>
        <taxon>metagenomes</taxon>
        <taxon>organismal metagenomes</taxon>
    </lineage>
</organism>
<dbReference type="SUPFAM" id="SSF52833">
    <property type="entry name" value="Thioredoxin-like"/>
    <property type="match status" value="1"/>
</dbReference>